<dbReference type="EMBL" id="JADYXP020000005">
    <property type="protein sequence ID" value="KAL0123615.1"/>
    <property type="molecule type" value="Genomic_DNA"/>
</dbReference>
<evidence type="ECO:0000313" key="2">
    <source>
        <dbReference type="Proteomes" id="UP001430953"/>
    </source>
</evidence>
<reference evidence="1 2" key="1">
    <citation type="submission" date="2023-03" db="EMBL/GenBank/DDBJ databases">
        <title>High recombination rates correlate with genetic variation in Cardiocondyla obscurior ants.</title>
        <authorList>
            <person name="Errbii M."/>
        </authorList>
    </citation>
    <scope>NUCLEOTIDE SEQUENCE [LARGE SCALE GENOMIC DNA]</scope>
    <source>
        <strain evidence="1">Alpha-2009</strain>
        <tissue evidence="1">Whole body</tissue>
    </source>
</reference>
<dbReference type="AlphaFoldDB" id="A0AAW2GAU8"/>
<keyword evidence="2" id="KW-1185">Reference proteome</keyword>
<sequence length="42" mass="4728">MAGRVTDDGDERNVKPPVTRYKSVRSFAVCFNFQKALPILSN</sequence>
<dbReference type="Proteomes" id="UP001430953">
    <property type="component" value="Unassembled WGS sequence"/>
</dbReference>
<organism evidence="1 2">
    <name type="scientific">Cardiocondyla obscurior</name>
    <dbReference type="NCBI Taxonomy" id="286306"/>
    <lineage>
        <taxon>Eukaryota</taxon>
        <taxon>Metazoa</taxon>
        <taxon>Ecdysozoa</taxon>
        <taxon>Arthropoda</taxon>
        <taxon>Hexapoda</taxon>
        <taxon>Insecta</taxon>
        <taxon>Pterygota</taxon>
        <taxon>Neoptera</taxon>
        <taxon>Endopterygota</taxon>
        <taxon>Hymenoptera</taxon>
        <taxon>Apocrita</taxon>
        <taxon>Aculeata</taxon>
        <taxon>Formicoidea</taxon>
        <taxon>Formicidae</taxon>
        <taxon>Myrmicinae</taxon>
        <taxon>Cardiocondyla</taxon>
    </lineage>
</organism>
<name>A0AAW2GAU8_9HYME</name>
<evidence type="ECO:0000313" key="1">
    <source>
        <dbReference type="EMBL" id="KAL0123615.1"/>
    </source>
</evidence>
<comment type="caution">
    <text evidence="1">The sequence shown here is derived from an EMBL/GenBank/DDBJ whole genome shotgun (WGS) entry which is preliminary data.</text>
</comment>
<protein>
    <submittedName>
        <fullName evidence="1">Uncharacterized protein</fullName>
    </submittedName>
</protein>
<gene>
    <name evidence="1" type="ORF">PUN28_005851</name>
</gene>
<proteinExistence type="predicted"/>
<accession>A0AAW2GAU8</accession>